<dbReference type="Proteomes" id="UP000237105">
    <property type="component" value="Unassembled WGS sequence"/>
</dbReference>
<dbReference type="GO" id="GO:0016020">
    <property type="term" value="C:membrane"/>
    <property type="evidence" value="ECO:0007669"/>
    <property type="project" value="InterPro"/>
</dbReference>
<dbReference type="EMBL" id="JXTB01000492">
    <property type="protein sequence ID" value="PON38542.1"/>
    <property type="molecule type" value="Genomic_DNA"/>
</dbReference>
<proteinExistence type="predicted"/>
<feature type="domain" description="FAE" evidence="3">
    <location>
        <begin position="61"/>
        <end position="153"/>
    </location>
</feature>
<dbReference type="PANTHER" id="PTHR31561">
    <property type="entry name" value="3-KETOACYL-COA SYNTHASE"/>
    <property type="match status" value="1"/>
</dbReference>
<organism evidence="4 5">
    <name type="scientific">Parasponia andersonii</name>
    <name type="common">Sponia andersonii</name>
    <dbReference type="NCBI Taxonomy" id="3476"/>
    <lineage>
        <taxon>Eukaryota</taxon>
        <taxon>Viridiplantae</taxon>
        <taxon>Streptophyta</taxon>
        <taxon>Embryophyta</taxon>
        <taxon>Tracheophyta</taxon>
        <taxon>Spermatophyta</taxon>
        <taxon>Magnoliopsida</taxon>
        <taxon>eudicotyledons</taxon>
        <taxon>Gunneridae</taxon>
        <taxon>Pentapetalae</taxon>
        <taxon>rosids</taxon>
        <taxon>fabids</taxon>
        <taxon>Rosales</taxon>
        <taxon>Cannabaceae</taxon>
        <taxon>Parasponia</taxon>
    </lineage>
</organism>
<comment type="catalytic activity">
    <reaction evidence="2">
        <text>a very-long-chain acyl-CoA + malonyl-CoA + H(+) = a very-long-chain 3-oxoacyl-CoA + CO2 + CoA</text>
        <dbReference type="Rhea" id="RHEA:32727"/>
        <dbReference type="ChEBI" id="CHEBI:15378"/>
        <dbReference type="ChEBI" id="CHEBI:16526"/>
        <dbReference type="ChEBI" id="CHEBI:57287"/>
        <dbReference type="ChEBI" id="CHEBI:57384"/>
        <dbReference type="ChEBI" id="CHEBI:90725"/>
        <dbReference type="ChEBI" id="CHEBI:90736"/>
        <dbReference type="EC" id="2.3.1.199"/>
    </reaction>
</comment>
<name>A0A2P5APT6_PARAD</name>
<sequence>MALFPIMDDLLAKTKLSPPDIDILILNFSGFCSSPSLPSILINILQSGPAKVAPQLPLSNGQCRNLLTSKKEAKKISKYQVVRSLRIHRAFEDKAYLSAIRGEDSRGNLGVTPKRDLLQVAGETLRSHITVLGSSLLPFREKFRHGVSVVRKRFLDKSEEVYVPDFKTVVQHFCLPTSGASVIRERAKGLKLG</sequence>
<dbReference type="AlphaFoldDB" id="A0A2P5APT6"/>
<keyword evidence="1" id="KW-0808">Transferase</keyword>
<gene>
    <name evidence="4" type="ORF">PanWU01x14_312060</name>
</gene>
<evidence type="ECO:0000313" key="4">
    <source>
        <dbReference type="EMBL" id="PON38542.1"/>
    </source>
</evidence>
<dbReference type="OrthoDB" id="10498568at2759"/>
<evidence type="ECO:0000259" key="3">
    <source>
        <dbReference type="Pfam" id="PF08392"/>
    </source>
</evidence>
<dbReference type="STRING" id="3476.A0A2P5APT6"/>
<dbReference type="GO" id="GO:0009922">
    <property type="term" value="F:fatty acid elongase activity"/>
    <property type="evidence" value="ECO:0007669"/>
    <property type="project" value="UniProtKB-EC"/>
</dbReference>
<keyword evidence="1" id="KW-0012">Acyltransferase</keyword>
<evidence type="ECO:0000256" key="2">
    <source>
        <dbReference type="ARBA" id="ARBA00047375"/>
    </source>
</evidence>
<evidence type="ECO:0000256" key="1">
    <source>
        <dbReference type="ARBA" id="ARBA00023315"/>
    </source>
</evidence>
<comment type="caution">
    <text evidence="4">The sequence shown here is derived from an EMBL/GenBank/DDBJ whole genome shotgun (WGS) entry which is preliminary data.</text>
</comment>
<protein>
    <submittedName>
        <fullName evidence="4">Very-long-chain 3-ketoacyl-CoA synthase</fullName>
    </submittedName>
</protein>
<dbReference type="GO" id="GO:0006633">
    <property type="term" value="P:fatty acid biosynthetic process"/>
    <property type="evidence" value="ECO:0007669"/>
    <property type="project" value="InterPro"/>
</dbReference>
<dbReference type="InterPro" id="IPR012392">
    <property type="entry name" value="3-ktacl-CoA_syn"/>
</dbReference>
<keyword evidence="5" id="KW-1185">Reference proteome</keyword>
<evidence type="ECO:0000313" key="5">
    <source>
        <dbReference type="Proteomes" id="UP000237105"/>
    </source>
</evidence>
<dbReference type="Pfam" id="PF08392">
    <property type="entry name" value="FAE1_CUT1_RppA"/>
    <property type="match status" value="2"/>
</dbReference>
<dbReference type="InterPro" id="IPR013601">
    <property type="entry name" value="FAE1_typ3_polyketide_synth"/>
</dbReference>
<reference evidence="5" key="1">
    <citation type="submission" date="2016-06" db="EMBL/GenBank/DDBJ databases">
        <title>Parallel loss of symbiosis genes in relatives of nitrogen-fixing non-legume Parasponia.</title>
        <authorList>
            <person name="Van Velzen R."/>
            <person name="Holmer R."/>
            <person name="Bu F."/>
            <person name="Rutten L."/>
            <person name="Van Zeijl A."/>
            <person name="Liu W."/>
            <person name="Santuari L."/>
            <person name="Cao Q."/>
            <person name="Sharma T."/>
            <person name="Shen D."/>
            <person name="Roswanjaya Y."/>
            <person name="Wardhani T."/>
            <person name="Kalhor M.S."/>
            <person name="Jansen J."/>
            <person name="Van den Hoogen J."/>
            <person name="Gungor B."/>
            <person name="Hartog M."/>
            <person name="Hontelez J."/>
            <person name="Verver J."/>
            <person name="Yang W.-C."/>
            <person name="Schijlen E."/>
            <person name="Repin R."/>
            <person name="Schilthuizen M."/>
            <person name="Schranz E."/>
            <person name="Heidstra R."/>
            <person name="Miyata K."/>
            <person name="Fedorova E."/>
            <person name="Kohlen W."/>
            <person name="Bisseling T."/>
            <person name="Smit S."/>
            <person name="Geurts R."/>
        </authorList>
    </citation>
    <scope>NUCLEOTIDE SEQUENCE [LARGE SCALE GENOMIC DNA]</scope>
    <source>
        <strain evidence="5">cv. WU1-14</strain>
    </source>
</reference>
<feature type="domain" description="FAE" evidence="3">
    <location>
        <begin position="3"/>
        <end position="43"/>
    </location>
</feature>
<accession>A0A2P5APT6</accession>